<evidence type="ECO:0000313" key="2">
    <source>
        <dbReference type="EMBL" id="KYF58763.1"/>
    </source>
</evidence>
<accession>A0A150PSY1</accession>
<dbReference type="EMBL" id="JEME01000299">
    <property type="protein sequence ID" value="KYG10563.1"/>
    <property type="molecule type" value="Genomic_DNA"/>
</dbReference>
<dbReference type="Proteomes" id="UP000075604">
    <property type="component" value="Unassembled WGS sequence"/>
</dbReference>
<gene>
    <name evidence="2" type="ORF">BE04_00770</name>
    <name evidence="3" type="ORF">BE21_11285</name>
</gene>
<name>A0A150PSY1_SORCE</name>
<dbReference type="EMBL" id="JELX01001500">
    <property type="protein sequence ID" value="KYF58763.1"/>
    <property type="molecule type" value="Genomic_DNA"/>
</dbReference>
<dbReference type="AlphaFoldDB" id="A0A150PSY1"/>
<dbReference type="Pfam" id="PF08484">
    <property type="entry name" value="Methyltransf_14"/>
    <property type="match status" value="1"/>
</dbReference>
<protein>
    <recommendedName>
        <fullName evidence="1">C-methyltransferase domain-containing protein</fullName>
    </recommendedName>
</protein>
<evidence type="ECO:0000259" key="1">
    <source>
        <dbReference type="Pfam" id="PF08484"/>
    </source>
</evidence>
<sequence length="65" mass="6753">MSREKHGCCLCEGAHRRAGKRVAAYGAPAKGNTLLNHLGIGPETLESIVDGGKFIVPVPTPTVIG</sequence>
<proteinExistence type="predicted"/>
<evidence type="ECO:0000313" key="5">
    <source>
        <dbReference type="Proteomes" id="UP000075604"/>
    </source>
</evidence>
<evidence type="ECO:0000313" key="3">
    <source>
        <dbReference type="EMBL" id="KYG10563.1"/>
    </source>
</evidence>
<dbReference type="Proteomes" id="UP000075502">
    <property type="component" value="Unassembled WGS sequence"/>
</dbReference>
<comment type="caution">
    <text evidence="2">The sequence shown here is derived from an EMBL/GenBank/DDBJ whole genome shotgun (WGS) entry which is preliminary data.</text>
</comment>
<dbReference type="Gene3D" id="3.40.50.720">
    <property type="entry name" value="NAD(P)-binding Rossmann-like Domain"/>
    <property type="match status" value="1"/>
</dbReference>
<feature type="domain" description="C-methyltransferase" evidence="1">
    <location>
        <begin position="15"/>
        <end position="51"/>
    </location>
</feature>
<evidence type="ECO:0000313" key="4">
    <source>
        <dbReference type="Proteomes" id="UP000075502"/>
    </source>
</evidence>
<organism evidence="2 5">
    <name type="scientific">Sorangium cellulosum</name>
    <name type="common">Polyangium cellulosum</name>
    <dbReference type="NCBI Taxonomy" id="56"/>
    <lineage>
        <taxon>Bacteria</taxon>
        <taxon>Pseudomonadati</taxon>
        <taxon>Myxococcota</taxon>
        <taxon>Polyangia</taxon>
        <taxon>Polyangiales</taxon>
        <taxon>Polyangiaceae</taxon>
        <taxon>Sorangium</taxon>
    </lineage>
</organism>
<dbReference type="InterPro" id="IPR013691">
    <property type="entry name" value="MeTrfase_14"/>
</dbReference>
<reference evidence="4 5" key="1">
    <citation type="submission" date="2014-02" db="EMBL/GenBank/DDBJ databases">
        <title>The small core and large imbalanced accessory genome model reveals a collaborative survival strategy of Sorangium cellulosum strains in nature.</title>
        <authorList>
            <person name="Han K."/>
            <person name="Peng R."/>
            <person name="Blom J."/>
            <person name="Li Y.-Z."/>
        </authorList>
    </citation>
    <scope>NUCLEOTIDE SEQUENCE [LARGE SCALE GENOMIC DNA]</scope>
    <source>
        <strain evidence="3 4">So0007-03</strain>
        <strain evidence="2 5">So0157-18</strain>
    </source>
</reference>